<keyword evidence="3" id="KW-1185">Reference proteome</keyword>
<sequence length="92" mass="10021">MWSPTSGVRHPLGRGTAAVRFRTCRETQVTPEVRYRASLCPAVPHTPRCRRAPGGVRRPAGPGNPDESPAERSGEQPAPAKRARDPTRGRTI</sequence>
<proteinExistence type="predicted"/>
<dbReference type="Proteomes" id="UP000611640">
    <property type="component" value="Chromosome"/>
</dbReference>
<dbReference type="EMBL" id="AP023355">
    <property type="protein sequence ID" value="BCJ36796.1"/>
    <property type="molecule type" value="Genomic_DNA"/>
</dbReference>
<feature type="compositionally biased region" description="Basic and acidic residues" evidence="1">
    <location>
        <begin position="82"/>
        <end position="92"/>
    </location>
</feature>
<name>A0A7R7DS94_9ACTN</name>
<reference evidence="2 3" key="1">
    <citation type="submission" date="2020-08" db="EMBL/GenBank/DDBJ databases">
        <title>Whole genome shotgun sequence of Actinocatenispora thailandica NBRC 105041.</title>
        <authorList>
            <person name="Komaki H."/>
            <person name="Tamura T."/>
        </authorList>
    </citation>
    <scope>NUCLEOTIDE SEQUENCE [LARGE SCALE GENOMIC DNA]</scope>
    <source>
        <strain evidence="2 3">NBRC 105041</strain>
    </source>
</reference>
<evidence type="ECO:0000313" key="2">
    <source>
        <dbReference type="EMBL" id="BCJ36796.1"/>
    </source>
</evidence>
<dbReference type="AlphaFoldDB" id="A0A7R7DS94"/>
<feature type="compositionally biased region" description="Low complexity" evidence="1">
    <location>
        <begin position="52"/>
        <end position="65"/>
    </location>
</feature>
<dbReference type="KEGG" id="atl:Athai_42990"/>
<accession>A0A7R7DS94</accession>
<organism evidence="2 3">
    <name type="scientific">Actinocatenispora thailandica</name>
    <dbReference type="NCBI Taxonomy" id="227318"/>
    <lineage>
        <taxon>Bacteria</taxon>
        <taxon>Bacillati</taxon>
        <taxon>Actinomycetota</taxon>
        <taxon>Actinomycetes</taxon>
        <taxon>Micromonosporales</taxon>
        <taxon>Micromonosporaceae</taxon>
        <taxon>Actinocatenispora</taxon>
    </lineage>
</organism>
<gene>
    <name evidence="2" type="ORF">Athai_42990</name>
</gene>
<protein>
    <submittedName>
        <fullName evidence="2">Uncharacterized protein</fullName>
    </submittedName>
</protein>
<evidence type="ECO:0000313" key="3">
    <source>
        <dbReference type="Proteomes" id="UP000611640"/>
    </source>
</evidence>
<evidence type="ECO:0000256" key="1">
    <source>
        <dbReference type="SAM" id="MobiDB-lite"/>
    </source>
</evidence>
<feature type="region of interest" description="Disordered" evidence="1">
    <location>
        <begin position="43"/>
        <end position="92"/>
    </location>
</feature>